<comment type="caution">
    <text evidence="3">The sequence shown here is derived from an EMBL/GenBank/DDBJ whole genome shotgun (WGS) entry which is preliminary data.</text>
</comment>
<reference evidence="4" key="1">
    <citation type="submission" date="2018-04" db="EMBL/GenBank/DDBJ databases">
        <authorList>
            <person name="Cornet L."/>
        </authorList>
    </citation>
    <scope>NUCLEOTIDE SEQUENCE [LARGE SCALE GENOMIC DNA]</scope>
</reference>
<reference evidence="3 4" key="2">
    <citation type="submission" date="2018-06" db="EMBL/GenBank/DDBJ databases">
        <title>Metagenomic assembly of (sub)arctic Cyanobacteria and their associated microbiome from non-axenic cultures.</title>
        <authorList>
            <person name="Baurain D."/>
        </authorList>
    </citation>
    <scope>NUCLEOTIDE SEQUENCE [LARGE SCALE GENOMIC DNA]</scope>
    <source>
        <strain evidence="3">ULC041bin1</strain>
    </source>
</reference>
<feature type="region of interest" description="Disordered" evidence="1">
    <location>
        <begin position="48"/>
        <end position="68"/>
    </location>
</feature>
<dbReference type="EMBL" id="QBMN01000284">
    <property type="protein sequence ID" value="PZO32940.1"/>
    <property type="molecule type" value="Genomic_DNA"/>
</dbReference>
<organism evidence="3 4">
    <name type="scientific">Shackletoniella antarctica</name>
    <dbReference type="NCBI Taxonomy" id="268115"/>
    <lineage>
        <taxon>Bacteria</taxon>
        <taxon>Bacillati</taxon>
        <taxon>Cyanobacteriota</taxon>
        <taxon>Cyanophyceae</taxon>
        <taxon>Oculatellales</taxon>
        <taxon>Oculatellaceae</taxon>
        <taxon>Shackletoniella</taxon>
    </lineage>
</organism>
<sequence>MGRSMDVLLALVVIGFIAWWIRYNQLYSSGAVKVPFFSLGTQSQSKAKRVRVAHRPAPRATTKASPAAQREIGQAVSKITTYTHNSEVSVRLLHSTRQANMSKSMDWCAEKVIDDILRDRR</sequence>
<evidence type="ECO:0000256" key="2">
    <source>
        <dbReference type="SAM" id="Phobius"/>
    </source>
</evidence>
<evidence type="ECO:0000313" key="3">
    <source>
        <dbReference type="EMBL" id="PZO32940.1"/>
    </source>
</evidence>
<keyword evidence="2" id="KW-1133">Transmembrane helix</keyword>
<evidence type="ECO:0000313" key="4">
    <source>
        <dbReference type="Proteomes" id="UP000249081"/>
    </source>
</evidence>
<feature type="compositionally biased region" description="Basic residues" evidence="1">
    <location>
        <begin position="48"/>
        <end position="57"/>
    </location>
</feature>
<keyword evidence="2" id="KW-0472">Membrane</keyword>
<dbReference type="AlphaFoldDB" id="A0A2W4VM36"/>
<dbReference type="Proteomes" id="UP000249081">
    <property type="component" value="Unassembled WGS sequence"/>
</dbReference>
<evidence type="ECO:0000256" key="1">
    <source>
        <dbReference type="SAM" id="MobiDB-lite"/>
    </source>
</evidence>
<feature type="transmembrane region" description="Helical" evidence="2">
    <location>
        <begin position="7"/>
        <end position="23"/>
    </location>
</feature>
<gene>
    <name evidence="3" type="ORF">DCF17_22515</name>
</gene>
<name>A0A2W4VM36_9CYAN</name>
<accession>A0A2W4VM36</accession>
<protein>
    <submittedName>
        <fullName evidence="3">Uncharacterized protein</fullName>
    </submittedName>
</protein>
<proteinExistence type="predicted"/>
<keyword evidence="2" id="KW-0812">Transmembrane</keyword>